<evidence type="ECO:0000259" key="5">
    <source>
        <dbReference type="Pfam" id="PF18741"/>
    </source>
</evidence>
<dbReference type="FunFam" id="3.40.50.300:FF:002475">
    <property type="entry name" value="DNA helicase related protein"/>
    <property type="match status" value="1"/>
</dbReference>
<evidence type="ECO:0000313" key="7">
    <source>
        <dbReference type="Proteomes" id="UP000190750"/>
    </source>
</evidence>
<dbReference type="GO" id="GO:0004386">
    <property type="term" value="F:helicase activity"/>
    <property type="evidence" value="ECO:0007669"/>
    <property type="project" value="UniProtKB-KW"/>
</dbReference>
<dbReference type="RefSeq" id="WP_078365262.1">
    <property type="nucleotide sequence ID" value="NZ_NRRK01000031.1"/>
</dbReference>
<dbReference type="FunFam" id="3.40.50.300:FF:002063">
    <property type="entry name" value="DNA helicase related protein"/>
    <property type="match status" value="1"/>
</dbReference>
<comment type="caution">
    <text evidence="6">The sequence shown here is derived from an EMBL/GenBank/DDBJ whole genome shotgun (WGS) entry which is preliminary data.</text>
</comment>
<dbReference type="EMBL" id="MTJN01000002">
    <property type="protein sequence ID" value="OOV07420.1"/>
    <property type="molecule type" value="Genomic_DNA"/>
</dbReference>
<evidence type="ECO:0000256" key="1">
    <source>
        <dbReference type="SAM" id="MobiDB-lite"/>
    </source>
</evidence>
<feature type="domain" description="Restriction endonuclease type II-like" evidence="5">
    <location>
        <begin position="1861"/>
        <end position="1958"/>
    </location>
</feature>
<dbReference type="Pfam" id="PF13195">
    <property type="entry name" value="DUF4011"/>
    <property type="match status" value="1"/>
</dbReference>
<evidence type="ECO:0000259" key="4">
    <source>
        <dbReference type="Pfam" id="PF13087"/>
    </source>
</evidence>
<feature type="domain" description="DNA2/NAM7 helicase-like C-terminal" evidence="4">
    <location>
        <begin position="1626"/>
        <end position="1812"/>
    </location>
</feature>
<dbReference type="InterPro" id="IPR021754">
    <property type="entry name" value="DUF3320"/>
</dbReference>
<dbReference type="SUPFAM" id="SSF52540">
    <property type="entry name" value="P-loop containing nucleoside triphosphate hydrolases"/>
    <property type="match status" value="1"/>
</dbReference>
<dbReference type="InterPro" id="IPR041679">
    <property type="entry name" value="DNA2/NAM7-like_C"/>
</dbReference>
<keyword evidence="6" id="KW-0067">ATP-binding</keyword>
<evidence type="ECO:0000259" key="2">
    <source>
        <dbReference type="Pfam" id="PF11784"/>
    </source>
</evidence>
<dbReference type="Gene3D" id="3.40.960.10">
    <property type="entry name" value="VSR Endonuclease"/>
    <property type="match status" value="1"/>
</dbReference>
<dbReference type="InterPro" id="IPR027417">
    <property type="entry name" value="P-loop_NTPase"/>
</dbReference>
<feature type="domain" description="DNA2/NAM7 helicase helicase" evidence="3">
    <location>
        <begin position="692"/>
        <end position="764"/>
    </location>
</feature>
<evidence type="ECO:0000313" key="6">
    <source>
        <dbReference type="EMBL" id="OOV07420.1"/>
    </source>
</evidence>
<keyword evidence="6" id="KW-0347">Helicase</keyword>
<feature type="compositionally biased region" description="Acidic residues" evidence="1">
    <location>
        <begin position="377"/>
        <end position="386"/>
    </location>
</feature>
<dbReference type="Proteomes" id="UP000190750">
    <property type="component" value="Unassembled WGS sequence"/>
</dbReference>
<dbReference type="InterPro" id="IPR041677">
    <property type="entry name" value="DNA2/NAM7_AAA_11"/>
</dbReference>
<dbReference type="PANTHER" id="PTHR10887">
    <property type="entry name" value="DNA2/NAM7 HELICASE FAMILY"/>
    <property type="match status" value="1"/>
</dbReference>
<dbReference type="PANTHER" id="PTHR10887:SF495">
    <property type="entry name" value="HELICASE SENATAXIN ISOFORM X1-RELATED"/>
    <property type="match status" value="1"/>
</dbReference>
<accession>A0A1T1ATJ6</accession>
<dbReference type="InterPro" id="IPR049468">
    <property type="entry name" value="Restrct_endonuc-II-like_dom"/>
</dbReference>
<feature type="region of interest" description="Disordered" evidence="1">
    <location>
        <begin position="1"/>
        <end position="21"/>
    </location>
</feature>
<organism evidence="6 7">
    <name type="scientific">Rhodoferax fermentans</name>
    <dbReference type="NCBI Taxonomy" id="28066"/>
    <lineage>
        <taxon>Bacteria</taxon>
        <taxon>Pseudomonadati</taxon>
        <taxon>Pseudomonadota</taxon>
        <taxon>Betaproteobacteria</taxon>
        <taxon>Burkholderiales</taxon>
        <taxon>Comamonadaceae</taxon>
        <taxon>Rhodoferax</taxon>
    </lineage>
</organism>
<sequence>MTGEPSRSAAADSNRDGAVPNEPQRIVRIQISTALKLNLAAFQNAVPALHELVIVNETPFPISELTVHMVSEPPFLKPRVWNVESVGAGESYHLRDLDVQLDGALLSRLTEAESASLHFELRSRKQSDEVLARNDSAVELLARNQWGGIGHLPEMVAAFVQPNDQAIDRLLKGAALALQTGGKSGSIDGYTHGSKRAWELASGIWATVLQRKLNYALPPASFEHTGQKVRSPSQVLDGGLATCLDLALLFAACLEQAHLNPLLVFTRGHAFVGVWLRNEEFSTSVVDDITAVRKRLKLQEMLVFETTLAAQGQAVSFSQAIANANRQLSEEEEDKFELVIDVKRARMSRIKPLAQAHAVAEAAPVEVEPEGTIGIEDAPDLTDETITDTPTSELDPKDRLARWQRKLLDLSLRNALLNFKPGKKALLLDVAAPYLEDALAEGQTIKLLPSPALMQGQDPRSQQLHEARSLEDLRKAHAADALQRREVFIRLEQQELENRLVDLFRGARNAMQEGGANTLFVALGFLTWSRSDKPDHRVKAPLILLPITLNRKSARSGFTLQEHEDEALFNPTLVEMLRQDFQLELGIAAGDLPRDESGLDIAGIWKRVRNAIKDIRGWEVSEDVVLSMFSFAKYLMWKDLAERTDDLRKSPVVAHLIDTPREPYPSTTPFPDARRLDTDYPPQQVFSPLPADSSQLSAVMAAARGKDFVLIGPPGTGKSQTIANLIAQCLAENKRVLFVAEKIAALDVVFRRLREVGLGEFCLELHSNKSRKLDVLSQLQKSWESKGDVDAATWEAKARHLGQVREQLSIYVERLHQRHGNGWTIYKAIGCVVGGDAVPDLRFSWASPRAHDEIALTALRDLAGRLQANAAAVGPDQLLTGALVPVHVTDWSAKWQQEMVRSSQTLRTTSHVFLSAAQGLGQLLGMEWPTLHRQIRSAIGVLAKVLPQASAQDWSFCALQDSDTVCAALKVGNDLLGQHAVLSSKMPAPWPNELQTRLAQALDLLDKRRHLHTELGTPWPPAVSDEIERGVQWIEEMSQLRASLTVKYGAGVSQLNVSQLQRDWAKADKAFWPMSWLGKRKVRGALDAVIEGAGEPSVADDLSALVRIKSLREEVQQLNPGAAAEGLWAGVKTRTDHARSALKANAALHAARMHKPFSLDGLDAATEGYCGERWTREAQGLKTLLELDRRLAECALLSESSHGLWKGHDTDSAMLRAALAFERECLGLQQRGALQAPHPDVAEGRCGPALQQLHALLQTRGEVESRLLSMSTLASECPGVWNALDTDRGGIERVLKFHASLKAVLLGLGLDHSSLEQARRSLHQVLSTRRAELSDTAVIGRACLQVLALLAELNAATDQFCTTAAQSDDVRRAFADLAPADIAEAAARLEGGHQGLHAWCAWRHAQVDARDANLTTLVKAIEAGDLTPAQVATVFEVNYARWWLAEAVDEDEVLKRFVSAEHELRIQEFRALDDEFTKVSREWIRAKLCANLPATDSIQRNSEWGILRHEITKKKQHKPLRQLLQEIPSVVLRLTPCMLMSPLSIAQYLSAEASNFDLVVFDEASQIPVWDAIGAMARGKQVVMVGDPKQLPPTNFFGRSDSTDGDDDVVEGDLESILDECLGASLPTRNLSWHYRSRHESLIAFSNHRYYGGGLVTFPSPVTDDRAVSFHLVKGRYEKGGARINQPEAQALVADLVSRLKRPGFRESGLTIGVVTFNSEQQGLIEDLLDDERRKDPGLEPYFSEMELEPVFVKNLESVQGDERDIMYFSITYGPDMAGAVSMNFGPLNRDGGERRLNVAVTRARHELRVFSSLRGEQMDLSRTKANGVRDLKHFLEFAELGPRALAEAHHGSQGDFESPFEAGVATALGRKGWQVHTQIGASSFRVDLGVVHPDFAGRYLAGVECDGATYHRSATARDRDKLREQVLRGLGWEIVRIWSTDWWVNPGGTLERVHAALVELLEKDRERQAAEAESLPEEAVLTPNDDEAMPSLQVISEADAAITRAAAGLSPLADSAHEEADEPIEAVYARSASTPSTAVLGGANTQSDRRFLASQPTDAVPPGAISADLFYETSYDTVLQPMVEWVVQREGPLQDAVLARRIARAHGFQRTGGRIQERVEQIARRLFKTTEEAAGTFYWPREVEPCREVTFRWPTNDDSTRGVEEICEAELLSLARLVLQRGHSGQDALIAMARELGLQRLREASRGRLEAVQMKASSPS</sequence>
<protein>
    <submittedName>
        <fullName evidence="6">DNA helicase</fullName>
    </submittedName>
</protein>
<dbReference type="Pfam" id="PF11784">
    <property type="entry name" value="DUF3320"/>
    <property type="match status" value="1"/>
</dbReference>
<reference evidence="6 7" key="1">
    <citation type="submission" date="2017-01" db="EMBL/GenBank/DDBJ databases">
        <title>Genome sequencing of Rhodoferax fermentans JCM 7819.</title>
        <authorList>
            <person name="Kim Y.J."/>
            <person name="Farh M.E.-A."/>
            <person name="Yang D.-C."/>
        </authorList>
    </citation>
    <scope>NUCLEOTIDE SEQUENCE [LARGE SCALE GENOMIC DNA]</scope>
    <source>
        <strain evidence="6 7">JCM 7819</strain>
    </source>
</reference>
<dbReference type="SUPFAM" id="SSF52980">
    <property type="entry name" value="Restriction endonuclease-like"/>
    <property type="match status" value="1"/>
</dbReference>
<dbReference type="InterPro" id="IPR045055">
    <property type="entry name" value="DNA2/NAM7-like"/>
</dbReference>
<feature type="domain" description="DUF3320" evidence="2">
    <location>
        <begin position="2069"/>
        <end position="2118"/>
    </location>
</feature>
<dbReference type="Pfam" id="PF13086">
    <property type="entry name" value="AAA_11"/>
    <property type="match status" value="2"/>
</dbReference>
<feature type="domain" description="DNA2/NAM7 helicase helicase" evidence="3">
    <location>
        <begin position="1517"/>
        <end position="1594"/>
    </location>
</feature>
<dbReference type="Gene3D" id="3.40.50.300">
    <property type="entry name" value="P-loop containing nucleotide triphosphate hydrolases"/>
    <property type="match status" value="3"/>
</dbReference>
<keyword evidence="7" id="KW-1185">Reference proteome</keyword>
<dbReference type="InterPro" id="IPR011335">
    <property type="entry name" value="Restrct_endonuc-II-like"/>
</dbReference>
<dbReference type="STRING" id="28066.RF819_12385"/>
<dbReference type="CDD" id="cd18808">
    <property type="entry name" value="SF1_C_Upf1"/>
    <property type="match status" value="1"/>
</dbReference>
<keyword evidence="6" id="KW-0547">Nucleotide-binding</keyword>
<feature type="region of interest" description="Disordered" evidence="1">
    <location>
        <begin position="374"/>
        <end position="395"/>
    </location>
</feature>
<proteinExistence type="predicted"/>
<dbReference type="Pfam" id="PF18741">
    <property type="entry name" value="MTES_1575"/>
    <property type="match status" value="1"/>
</dbReference>
<dbReference type="InterPro" id="IPR025103">
    <property type="entry name" value="DUF4011"/>
</dbReference>
<dbReference type="FunFam" id="3.40.960.10:FF:000002">
    <property type="entry name" value="DNA helicase related protein"/>
    <property type="match status" value="1"/>
</dbReference>
<dbReference type="Pfam" id="PF13087">
    <property type="entry name" value="AAA_12"/>
    <property type="match status" value="1"/>
</dbReference>
<evidence type="ECO:0000259" key="3">
    <source>
        <dbReference type="Pfam" id="PF13086"/>
    </source>
</evidence>
<gene>
    <name evidence="6" type="ORF">RF819_12385</name>
</gene>
<dbReference type="InterPro" id="IPR047187">
    <property type="entry name" value="SF1_C_Upf1"/>
</dbReference>
<dbReference type="OrthoDB" id="9757917at2"/>
<keyword evidence="6" id="KW-0378">Hydrolase</keyword>
<name>A0A1T1ATJ6_RHOFE</name>